<dbReference type="RefSeq" id="WP_030282737.1">
    <property type="nucleotide sequence ID" value="NZ_BMUB01000002.1"/>
</dbReference>
<dbReference type="AlphaFoldDB" id="A0A1E7N3L8"/>
<feature type="domain" description="PspA-associated" evidence="1">
    <location>
        <begin position="1"/>
        <end position="94"/>
    </location>
</feature>
<dbReference type="InterPro" id="IPR054437">
    <property type="entry name" value="PspA-assoc_dom"/>
</dbReference>
<dbReference type="Proteomes" id="UP000037395">
    <property type="component" value="Unassembled WGS sequence"/>
</dbReference>
<protein>
    <recommendedName>
        <fullName evidence="1">PspA-associated domain-containing protein</fullName>
    </recommendedName>
</protein>
<keyword evidence="3" id="KW-1185">Reference proteome</keyword>
<proteinExistence type="predicted"/>
<accession>A0A1E7N3L8</accession>
<dbReference type="EMBL" id="JPRF03000036">
    <property type="protein sequence ID" value="OEV35264.1"/>
    <property type="molecule type" value="Genomic_DNA"/>
</dbReference>
<dbReference type="OrthoDB" id="5244559at2"/>
<comment type="caution">
    <text evidence="2">The sequence shown here is derived from an EMBL/GenBank/DDBJ whole genome shotgun (WGS) entry which is preliminary data.</text>
</comment>
<dbReference type="GeneID" id="97484145"/>
<name>A0A1E7N3L8_KITAU</name>
<evidence type="ECO:0000313" key="2">
    <source>
        <dbReference type="EMBL" id="OEV35264.1"/>
    </source>
</evidence>
<gene>
    <name evidence="2" type="ORF">HS99_0032900</name>
</gene>
<organism evidence="2 3">
    <name type="scientific">Kitasatospora aureofaciens</name>
    <name type="common">Streptomyces aureofaciens</name>
    <dbReference type="NCBI Taxonomy" id="1894"/>
    <lineage>
        <taxon>Bacteria</taxon>
        <taxon>Bacillati</taxon>
        <taxon>Actinomycetota</taxon>
        <taxon>Actinomycetes</taxon>
        <taxon>Kitasatosporales</taxon>
        <taxon>Streptomycetaceae</taxon>
        <taxon>Kitasatospora</taxon>
    </lineage>
</organism>
<dbReference type="Pfam" id="PF22743">
    <property type="entry name" value="PspAA"/>
    <property type="match status" value="1"/>
</dbReference>
<reference evidence="2" key="1">
    <citation type="submission" date="2016-08" db="EMBL/GenBank/DDBJ databases">
        <title>Sequencing, Assembly and Comparative Genomics of S. aureofaciens ATCC 10762.</title>
        <authorList>
            <person name="Gradnigo J.S."/>
            <person name="Johnson N."/>
            <person name="Somerville G.A."/>
        </authorList>
    </citation>
    <scope>NUCLEOTIDE SEQUENCE [LARGE SCALE GENOMIC DNA]</scope>
    <source>
        <strain evidence="2">ATCC 10762</strain>
    </source>
</reference>
<evidence type="ECO:0000259" key="1">
    <source>
        <dbReference type="Pfam" id="PF22743"/>
    </source>
</evidence>
<sequence>MIMRVMGEGQYEVGEDHLNLLNQLDDELLTAVESGDEENFRQAYGKLLGAVKQYGTLLPDDSLEPSELILPSADASLDEVRALLLSEGEGVIPGFPEYD</sequence>
<evidence type="ECO:0000313" key="3">
    <source>
        <dbReference type="Proteomes" id="UP000037395"/>
    </source>
</evidence>
<dbReference type="KEGG" id="kau:B6264_18840"/>